<feature type="domain" description="BsuBI/PstI restriction endonuclease HTH" evidence="2">
    <location>
        <begin position="6"/>
        <end position="143"/>
    </location>
</feature>
<keyword evidence="3" id="KW-0378">Hydrolase</keyword>
<evidence type="ECO:0000259" key="2">
    <source>
        <dbReference type="Pfam" id="PF17728"/>
    </source>
</evidence>
<dbReference type="InterPro" id="IPR041963">
    <property type="entry name" value="BsuBI/PstI_C_sf"/>
</dbReference>
<evidence type="ECO:0000313" key="3">
    <source>
        <dbReference type="EMBL" id="UJS25617.1"/>
    </source>
</evidence>
<accession>A0ABY3T300</accession>
<dbReference type="Pfam" id="PF17728">
    <property type="entry name" value="BsuBI_PstI_RE_N"/>
    <property type="match status" value="1"/>
</dbReference>
<proteinExistence type="predicted"/>
<dbReference type="RefSeq" id="WP_236500914.1">
    <property type="nucleotide sequence ID" value="NZ_CP091244.1"/>
</dbReference>
<keyword evidence="3" id="KW-0540">Nuclease</keyword>
<dbReference type="EMBL" id="CP091244">
    <property type="protein sequence ID" value="UJS25617.1"/>
    <property type="molecule type" value="Genomic_DNA"/>
</dbReference>
<evidence type="ECO:0000313" key="4">
    <source>
        <dbReference type="Proteomes" id="UP001054801"/>
    </source>
</evidence>
<gene>
    <name evidence="3" type="ORF">L2Y54_06125</name>
</gene>
<keyword evidence="3" id="KW-0255">Endonuclease</keyword>
<dbReference type="Pfam" id="PF06616">
    <property type="entry name" value="BsuBI_PstI_RE"/>
    <property type="match status" value="1"/>
</dbReference>
<dbReference type="InterPro" id="IPR009528">
    <property type="entry name" value="Restrct_endonuc_II_BsuBI_C"/>
</dbReference>
<evidence type="ECO:0000259" key="1">
    <source>
        <dbReference type="Pfam" id="PF06616"/>
    </source>
</evidence>
<reference evidence="3" key="1">
    <citation type="journal article" date="2022" name="Microorganisms">
        <title>Two New Species of Filamentous Sulfur Bacteria of the Genus Thiothrix, Thiothrix winogradskyi sp. nov. and 'Candidatus Thiothrix sulfatifontis' sp. nov.</title>
        <authorList>
            <person name="Ravin N.V."/>
            <person name="Rossetti S."/>
            <person name="Beletsky A.V."/>
            <person name="Kadnikov V.V."/>
            <person name="Rudenko T.S."/>
            <person name="Smolyakov D.D."/>
            <person name="Moskvitina M.I."/>
            <person name="Gureeva M.V."/>
            <person name="Mardanov A.V."/>
            <person name="Grabovich M.Y."/>
        </authorList>
    </citation>
    <scope>NUCLEOTIDE SEQUENCE</scope>
    <source>
        <strain evidence="3">CT3</strain>
    </source>
</reference>
<protein>
    <submittedName>
        <fullName evidence="3">Restriction endonuclease</fullName>
    </submittedName>
</protein>
<dbReference type="Gene3D" id="1.10.10.1820">
    <property type="entry name" value="BsuBI/PstI restriction endonuclease-like"/>
    <property type="match status" value="1"/>
</dbReference>
<dbReference type="InterPro" id="IPR041962">
    <property type="entry name" value="BsuBI/PstI_N_sf"/>
</dbReference>
<dbReference type="Gene3D" id="3.40.1350.80">
    <property type="match status" value="1"/>
</dbReference>
<dbReference type="Proteomes" id="UP001054801">
    <property type="component" value="Chromosome"/>
</dbReference>
<dbReference type="InterPro" id="IPR041454">
    <property type="entry name" value="BsuBI/PstI_N"/>
</dbReference>
<name>A0ABY3T300_9GAMM</name>
<organism evidence="3 4">
    <name type="scientific">Thiothrix winogradskyi</name>
    <dbReference type="NCBI Taxonomy" id="96472"/>
    <lineage>
        <taxon>Bacteria</taxon>
        <taxon>Pseudomonadati</taxon>
        <taxon>Pseudomonadota</taxon>
        <taxon>Gammaproteobacteria</taxon>
        <taxon>Thiotrichales</taxon>
        <taxon>Thiotrichaceae</taxon>
        <taxon>Thiothrix</taxon>
    </lineage>
</organism>
<sequence length="317" mass="35465">MTTQQERINDALHILQALGMPKEQLNERTAITLLALLNLPADERWQHASNSLLGIRAILDFARQQMARNYAENTRESVRKYSVKQLVAAGVLLHNPDKPDRAVNSADNCYQVEEQALALFQQFGTKNWDAALGNYLAQRQTLADQFARHRDMQRIPVTIQQDQTITLSPGAHSGLIRQIIEVFAPHFVPGGELVYVGDTGSKWGYFNEPLLQSLGVEVGNHGKMPDIVLYHREKNWLILVEAVTSSGPVDGIRHAELANLFKSSSAGLVYVTAFPDRGEILRKFLSVVAWETEVWCASDPSHLIHFNGVRFLGPYAS</sequence>
<keyword evidence="4" id="KW-1185">Reference proteome</keyword>
<feature type="domain" description="BsuBI/PstI restriction endonuclease" evidence="1">
    <location>
        <begin position="155"/>
        <end position="308"/>
    </location>
</feature>
<dbReference type="GO" id="GO:0004519">
    <property type="term" value="F:endonuclease activity"/>
    <property type="evidence" value="ECO:0007669"/>
    <property type="project" value="UniProtKB-KW"/>
</dbReference>